<evidence type="ECO:0000256" key="11">
    <source>
        <dbReference type="ARBA" id="ARBA00038888"/>
    </source>
</evidence>
<dbReference type="GO" id="GO:0004573">
    <property type="term" value="F:Glc3Man9GlcNAc2 oligosaccharide glucosidase activity"/>
    <property type="evidence" value="ECO:0007669"/>
    <property type="project" value="UniProtKB-UniRule"/>
</dbReference>
<dbReference type="InterPro" id="IPR004888">
    <property type="entry name" value="Glycoside_hydrolase_63"/>
</dbReference>
<dbReference type="EC" id="3.2.1.106" evidence="11 12"/>
<comment type="caution">
    <text evidence="16">The sequence shown here is derived from an EMBL/GenBank/DDBJ whole genome shotgun (WGS) entry which is preliminary data.</text>
</comment>
<comment type="subcellular location">
    <subcellularLocation>
        <location evidence="1 12">Endoplasmic reticulum membrane</location>
        <topology evidence="1 12">Single-pass type II membrane protein</topology>
    </subcellularLocation>
</comment>
<keyword evidence="17" id="KW-1185">Reference proteome</keyword>
<evidence type="ECO:0000256" key="2">
    <source>
        <dbReference type="ARBA" id="ARBA00010833"/>
    </source>
</evidence>
<dbReference type="GO" id="GO:0005789">
    <property type="term" value="C:endoplasmic reticulum membrane"/>
    <property type="evidence" value="ECO:0007669"/>
    <property type="project" value="UniProtKB-SubCell"/>
</dbReference>
<comment type="catalytic activity">
    <reaction evidence="12">
        <text>N(4)-(alpha-D-Glc-(1-&gt;2)-alpha-D-Glc-(1-&gt;3)-alpha-D-Glc-(1-&gt;3)-alpha-D-Man-(1-&gt;2)-alpha-D-Man-(1-&gt;2)-alpha-D-Man-(1-&gt;3)-[alpha-D-Man-(1-&gt;2)-alpha-D-Man-(1-&gt;3)-[alpha-D-Man-(1-&gt;2)-alpha-D-Man-(1-&gt;6)]-alpha-D-Man-(1-&gt;6)]-beta-D-Man-(1-&gt;4)-beta-D-GlcNAc-(1-&gt;4)-beta-D-GlcNAc)-L-asparaginyl-[protein] + H2O = N(4)-(alpha-D-Glc-(1-&gt;3)-alpha-D-Glc-(1-&gt;3)-alpha-D-Man-(1-&gt;2)-alpha-D-Man-(1-&gt;2)-alpha-D-Man-(1-&gt;3)-[alpha-D-Man-(1-&gt;2)-alpha-D-Man-(1-&gt;3)-[alpha-D-Man-(1-&gt;2)-alpha-D-Man-(1-&gt;6)]-alpha-D-Man-(1-&gt;6)]-beta-D-Man-(1-&gt;4)-beta-D-GlcNAc-(1-&gt;4)-beta-D-GlcNAc)-L-asparaginyl-[protein] + beta-D-glucose</text>
        <dbReference type="Rhea" id="RHEA:55988"/>
        <dbReference type="Rhea" id="RHEA-COMP:12806"/>
        <dbReference type="Rhea" id="RHEA-COMP:14355"/>
        <dbReference type="ChEBI" id="CHEBI:15377"/>
        <dbReference type="ChEBI" id="CHEBI:15903"/>
        <dbReference type="ChEBI" id="CHEBI:59082"/>
        <dbReference type="ChEBI" id="CHEBI:132537"/>
        <dbReference type="EC" id="3.2.1.106"/>
    </reaction>
</comment>
<dbReference type="GO" id="GO:0009311">
    <property type="term" value="P:oligosaccharide metabolic process"/>
    <property type="evidence" value="ECO:0007669"/>
    <property type="project" value="UniProtKB-UniRule"/>
</dbReference>
<evidence type="ECO:0000256" key="13">
    <source>
        <dbReference type="SAM" id="MobiDB-lite"/>
    </source>
</evidence>
<evidence type="ECO:0000256" key="7">
    <source>
        <dbReference type="ARBA" id="ARBA00022989"/>
    </source>
</evidence>
<evidence type="ECO:0000259" key="15">
    <source>
        <dbReference type="Pfam" id="PF16923"/>
    </source>
</evidence>
<keyword evidence="5 12" id="KW-0256">Endoplasmic reticulum</keyword>
<dbReference type="Gene3D" id="2.70.98.110">
    <property type="entry name" value="Glycosyl hydrolase family 63, N-terminal domain"/>
    <property type="match status" value="1"/>
</dbReference>
<dbReference type="AlphaFoldDB" id="A0A2V0NWQ1"/>
<dbReference type="PANTHER" id="PTHR10412:SF11">
    <property type="entry name" value="MANNOSYL-OLIGOSACCHARIDE GLUCOSIDASE"/>
    <property type="match status" value="1"/>
</dbReference>
<dbReference type="GO" id="GO:0006487">
    <property type="term" value="P:protein N-linked glycosylation"/>
    <property type="evidence" value="ECO:0007669"/>
    <property type="project" value="UniProtKB-UniRule"/>
</dbReference>
<keyword evidence="8 12" id="KW-0472">Membrane</keyword>
<dbReference type="InParanoid" id="A0A2V0NWQ1"/>
<dbReference type="STRING" id="307507.A0A2V0NWQ1"/>
<keyword evidence="6" id="KW-0735">Signal-anchor</keyword>
<evidence type="ECO:0000256" key="1">
    <source>
        <dbReference type="ARBA" id="ARBA00004648"/>
    </source>
</evidence>
<comment type="function">
    <text evidence="12">Cleaves the distal alpha 1,2-linked glucose residue from the Glc(3)Man(9)GlcNAc(2) oligosaccharide precursor.</text>
</comment>
<keyword evidence="3 12" id="KW-0812">Transmembrane</keyword>
<feature type="region of interest" description="Disordered" evidence="13">
    <location>
        <begin position="1"/>
        <end position="23"/>
    </location>
</feature>
<dbReference type="FunCoup" id="A0A2V0NWQ1">
    <property type="interactions" value="2083"/>
</dbReference>
<dbReference type="Pfam" id="PF16923">
    <property type="entry name" value="Glyco_hydro_63N"/>
    <property type="match status" value="1"/>
</dbReference>
<proteinExistence type="inferred from homology"/>
<gene>
    <name evidence="16" type="ORF">Rsub_02699</name>
</gene>
<keyword evidence="7 12" id="KW-1133">Transmembrane helix</keyword>
<dbReference type="SUPFAM" id="SSF48208">
    <property type="entry name" value="Six-hairpin glycosidases"/>
    <property type="match status" value="1"/>
</dbReference>
<dbReference type="InterPro" id="IPR031335">
    <property type="entry name" value="Glyco_hydro_63_C"/>
</dbReference>
<protein>
    <recommendedName>
        <fullName evidence="11 12">Mannosyl-oligosaccharide glucosidase</fullName>
        <ecNumber evidence="11 12">3.2.1.106</ecNumber>
    </recommendedName>
</protein>
<feature type="domain" description="Glycosyl hydrolase family 63 C-terminal" evidence="14">
    <location>
        <begin position="352"/>
        <end position="852"/>
    </location>
</feature>
<evidence type="ECO:0000256" key="4">
    <source>
        <dbReference type="ARBA" id="ARBA00022801"/>
    </source>
</evidence>
<keyword evidence="10 12" id="KW-0326">Glycosidase</keyword>
<evidence type="ECO:0000256" key="5">
    <source>
        <dbReference type="ARBA" id="ARBA00022824"/>
    </source>
</evidence>
<evidence type="ECO:0000256" key="10">
    <source>
        <dbReference type="ARBA" id="ARBA00023295"/>
    </source>
</evidence>
<feature type="compositionally biased region" description="Low complexity" evidence="13">
    <location>
        <begin position="1"/>
        <end position="12"/>
    </location>
</feature>
<evidence type="ECO:0000256" key="3">
    <source>
        <dbReference type="ARBA" id="ARBA00022692"/>
    </source>
</evidence>
<evidence type="ECO:0000313" key="17">
    <source>
        <dbReference type="Proteomes" id="UP000247498"/>
    </source>
</evidence>
<name>A0A2V0NWQ1_9CHLO</name>
<dbReference type="Pfam" id="PF03200">
    <property type="entry name" value="Glyco_hydro_63"/>
    <property type="match status" value="1"/>
</dbReference>
<evidence type="ECO:0000256" key="8">
    <source>
        <dbReference type="ARBA" id="ARBA00023136"/>
    </source>
</evidence>
<evidence type="ECO:0000256" key="6">
    <source>
        <dbReference type="ARBA" id="ARBA00022968"/>
    </source>
</evidence>
<dbReference type="InterPro" id="IPR031631">
    <property type="entry name" value="Glyco_hydro_63N"/>
</dbReference>
<feature type="domain" description="Glycosyl hydrolase family 63 N-terminal" evidence="15">
    <location>
        <begin position="78"/>
        <end position="184"/>
    </location>
</feature>
<keyword evidence="4 12" id="KW-0378">Hydrolase</keyword>
<dbReference type="Proteomes" id="UP000247498">
    <property type="component" value="Unassembled WGS sequence"/>
</dbReference>
<feature type="transmembrane region" description="Helical" evidence="12">
    <location>
        <begin position="25"/>
        <end position="45"/>
    </location>
</feature>
<evidence type="ECO:0000313" key="16">
    <source>
        <dbReference type="EMBL" id="GBF89993.1"/>
    </source>
</evidence>
<reference evidence="16 17" key="1">
    <citation type="journal article" date="2018" name="Sci. Rep.">
        <title>Raphidocelis subcapitata (=Pseudokirchneriella subcapitata) provides an insight into genome evolution and environmental adaptations in the Sphaeropleales.</title>
        <authorList>
            <person name="Suzuki S."/>
            <person name="Yamaguchi H."/>
            <person name="Nakajima N."/>
            <person name="Kawachi M."/>
        </authorList>
    </citation>
    <scope>NUCLEOTIDE SEQUENCE [LARGE SCALE GENOMIC DNA]</scope>
    <source>
        <strain evidence="16 17">NIES-35</strain>
    </source>
</reference>
<dbReference type="EMBL" id="BDRX01000014">
    <property type="protein sequence ID" value="GBF89993.1"/>
    <property type="molecule type" value="Genomic_DNA"/>
</dbReference>
<dbReference type="InterPro" id="IPR012341">
    <property type="entry name" value="6hp_glycosidase-like_sf"/>
</dbReference>
<evidence type="ECO:0000256" key="9">
    <source>
        <dbReference type="ARBA" id="ARBA00023180"/>
    </source>
</evidence>
<keyword evidence="9" id="KW-0325">Glycoprotein</keyword>
<sequence length="855" mass="91632">MTTGKASNAAARSSRRGRSQGGGQLATLAGAAAAALLAVAAAWLLGGRARGPPPEITPLAAPRMKDLQEFGEPYRSEMLWGSYRSGLYFGMRTRTEFPLLTGLIWFDPDDMANPLSLRHEAQQGDRLSRYGWLKHDGRRYGVQELVDGDYSIAVTMVKAPDAAGAGYGGDWAVRLAASRSPRAAAAAAAAAARGEPPPQRRLSLLWYVLDGRLSDAQFEALPEGRSKKLGKGIALASGDHSDVGGAWSLRLLPAPPAAPAASAARARYLGLELTEEGHVPMIRDVVRNALIVGYRSSKGHFVLPNEVATPSNLAAVQLTFELPADGAASFDLVFQTQPEGAAAGPRLAALSGDGLTALIAQRDAAFDARFDGTFPIAASNADADADAAALRAASAAALSNLVGSMGYFVGESLVQLPARRGAPAAVVPNWREALYTCTPSRSFFPRGFLWDEGFHQLLLQRWDPQLSRDAMGHWLDLLNAQGWIPREQILGSEARARVPAEFVVQHPSHANPPSLVLPLAAMADALERGDYGGGAESEAARAWLGRAWPRLEAWYAWFNRTQAGPIPGSYRWHGRNETTDLELNPKTLTSGLDDYPRASHPSDSERHVDLLCWMAAASKAMARIGAAAGAPAARARAFASAAAALGALPHLKALHHDAASGEFRDWGSHTEAVALEPTTETAEGGTERTVFRRSVREPPTPQLVPQFGYVSLFPLLMQLLPPASPELGRQIELLVSEDRLWTPHGLRSLARNSSIYKQRNTEHDPPYWRGQIWVNVNYLALRALSHYASAPGPHAAAAGDAYRRLRAGLVGNLAAQYRGSGYLWEQYDDGGGGGLSSHPFTGWTALLTLAAAEAY</sequence>
<evidence type="ECO:0000256" key="12">
    <source>
        <dbReference type="RuleBase" id="RU368089"/>
    </source>
</evidence>
<dbReference type="PANTHER" id="PTHR10412">
    <property type="entry name" value="MANNOSYL-OLIGOSACCHARIDE GLUCOSIDASE"/>
    <property type="match status" value="1"/>
</dbReference>
<dbReference type="OrthoDB" id="410058at2759"/>
<organism evidence="16 17">
    <name type="scientific">Raphidocelis subcapitata</name>
    <dbReference type="NCBI Taxonomy" id="307507"/>
    <lineage>
        <taxon>Eukaryota</taxon>
        <taxon>Viridiplantae</taxon>
        <taxon>Chlorophyta</taxon>
        <taxon>core chlorophytes</taxon>
        <taxon>Chlorophyceae</taxon>
        <taxon>CS clade</taxon>
        <taxon>Sphaeropleales</taxon>
        <taxon>Selenastraceae</taxon>
        <taxon>Raphidocelis</taxon>
    </lineage>
</organism>
<dbReference type="Gene3D" id="1.50.10.10">
    <property type="match status" value="1"/>
</dbReference>
<comment type="similarity">
    <text evidence="2 12">Belongs to the glycosyl hydrolase 63 family.</text>
</comment>
<dbReference type="InterPro" id="IPR038518">
    <property type="entry name" value="Glyco_hydro_63N_sf"/>
</dbReference>
<dbReference type="InterPro" id="IPR008928">
    <property type="entry name" value="6-hairpin_glycosidase_sf"/>
</dbReference>
<accession>A0A2V0NWQ1</accession>
<evidence type="ECO:0000259" key="14">
    <source>
        <dbReference type="Pfam" id="PF03200"/>
    </source>
</evidence>